<protein>
    <submittedName>
        <fullName evidence="2">Putative esophageal gland cell secretory protein 38</fullName>
    </submittedName>
</protein>
<accession>Q5QJ71</accession>
<evidence type="ECO:0000313" key="2">
    <source>
        <dbReference type="EMBL" id="AAR37369.1"/>
    </source>
</evidence>
<keyword evidence="1" id="KW-0472">Membrane</keyword>
<gene>
    <name evidence="2" type="primary">msp38</name>
</gene>
<sequence>MTCSINIFIILFITLIIGICTEAKIRKQFVDSPQEPQAKSVDLNLQVLIFIKRCKSQLWAVGLNNYKTQFPNCSLIEEIYSRHYPFGMLKTTQWLLQTLLLFSAMYFPYFEVHDISLVVFFTLQFSVLFTGFYIIAQFMKVKIIQNQLICLLSSFLI</sequence>
<organism evidence="2">
    <name type="scientific">Meloidogyne incognita</name>
    <name type="common">Southern root-knot nematode worm</name>
    <name type="synonym">Oxyuris incognita</name>
    <dbReference type="NCBI Taxonomy" id="6306"/>
    <lineage>
        <taxon>Eukaryota</taxon>
        <taxon>Metazoa</taxon>
        <taxon>Ecdysozoa</taxon>
        <taxon>Nematoda</taxon>
        <taxon>Chromadorea</taxon>
        <taxon>Rhabditida</taxon>
        <taxon>Tylenchina</taxon>
        <taxon>Tylenchomorpha</taxon>
        <taxon>Tylenchoidea</taxon>
        <taxon>Meloidogynidae</taxon>
        <taxon>Meloidogyninae</taxon>
        <taxon>Meloidogyne</taxon>
        <taxon>Meloidogyne incognita group</taxon>
    </lineage>
</organism>
<dbReference type="EMBL" id="AY422831">
    <property type="protein sequence ID" value="AAR37369.1"/>
    <property type="molecule type" value="mRNA"/>
</dbReference>
<keyword evidence="1" id="KW-0812">Transmembrane</keyword>
<evidence type="ECO:0000256" key="1">
    <source>
        <dbReference type="SAM" id="Phobius"/>
    </source>
</evidence>
<proteinExistence type="evidence at transcript level"/>
<feature type="transmembrane region" description="Helical" evidence="1">
    <location>
        <begin position="115"/>
        <end position="136"/>
    </location>
</feature>
<keyword evidence="1" id="KW-1133">Transmembrane helix</keyword>
<name>Q5QJ71_MELIC</name>
<feature type="transmembrane region" description="Helical" evidence="1">
    <location>
        <begin position="6"/>
        <end position="25"/>
    </location>
</feature>
<dbReference type="AlphaFoldDB" id="Q5QJ71"/>
<feature type="transmembrane region" description="Helical" evidence="1">
    <location>
        <begin position="91"/>
        <end position="109"/>
    </location>
</feature>
<reference evidence="2" key="1">
    <citation type="journal article" date="2004" name="Mol. Plant Pathol.">
        <title>Use of solid-phase subtractive hybridization for the identification of parasitism gene candidates from the root-knot nematode Meloidogyne incognita.</title>
        <authorList>
            <person name="Huang G."/>
            <person name="Dong R."/>
            <person name="Maier T."/>
            <person name="Allen R."/>
            <person name="Davis E.L."/>
            <person name="Baum T.J."/>
            <person name="Hussey R.S."/>
        </authorList>
    </citation>
    <scope>NUCLEOTIDE SEQUENCE</scope>
</reference>